<dbReference type="STRING" id="351160.RCIX1006"/>
<feature type="domain" description="HTH asnC-type" evidence="4">
    <location>
        <begin position="1"/>
        <end position="62"/>
    </location>
</feature>
<dbReference type="AlphaFoldDB" id="Q0W5K3"/>
<dbReference type="Pfam" id="PF13404">
    <property type="entry name" value="HTH_AsnC-type"/>
    <property type="match status" value="1"/>
</dbReference>
<evidence type="ECO:0000256" key="1">
    <source>
        <dbReference type="ARBA" id="ARBA00023015"/>
    </source>
</evidence>
<keyword evidence="2" id="KW-0238">DNA-binding</keyword>
<keyword evidence="1" id="KW-0805">Transcription regulation</keyword>
<dbReference type="OrthoDB" id="14434at2157"/>
<protein>
    <submittedName>
        <fullName evidence="5">Transcription regulator (AsnC/Lrp family)</fullName>
    </submittedName>
</protein>
<dbReference type="SUPFAM" id="SSF46785">
    <property type="entry name" value="Winged helix' DNA-binding domain"/>
    <property type="match status" value="2"/>
</dbReference>
<reference evidence="5 6" key="1">
    <citation type="journal article" date="2006" name="Science">
        <title>Genome of rice cluster I archaea -- the key methane producers in the rice rhizosphere.</title>
        <authorList>
            <person name="Erkel C."/>
            <person name="Kube M."/>
            <person name="Reinhardt R."/>
            <person name="Liesack W."/>
        </authorList>
    </citation>
    <scope>NUCLEOTIDE SEQUENCE [LARGE SCALE GENOMIC DNA]</scope>
    <source>
        <strain evidence="6">DSM 22066 / NBRC 105507 / MRE50</strain>
    </source>
</reference>
<dbReference type="PANTHER" id="PTHR30154:SF34">
    <property type="entry name" value="TRANSCRIPTIONAL REGULATOR AZLB"/>
    <property type="match status" value="1"/>
</dbReference>
<dbReference type="GO" id="GO:0043200">
    <property type="term" value="P:response to amino acid"/>
    <property type="evidence" value="ECO:0007669"/>
    <property type="project" value="TreeGrafter"/>
</dbReference>
<dbReference type="PROSITE" id="PS50956">
    <property type="entry name" value="HTH_ASNC_2"/>
    <property type="match status" value="1"/>
</dbReference>
<dbReference type="InterPro" id="IPR000485">
    <property type="entry name" value="AsnC-type_HTH_dom"/>
</dbReference>
<proteinExistence type="predicted"/>
<dbReference type="GO" id="GO:0043565">
    <property type="term" value="F:sequence-specific DNA binding"/>
    <property type="evidence" value="ECO:0007669"/>
    <property type="project" value="InterPro"/>
</dbReference>
<evidence type="ECO:0000313" key="5">
    <source>
        <dbReference type="EMBL" id="CAJ36340.1"/>
    </source>
</evidence>
<dbReference type="KEGG" id="rci:RCIX1006"/>
<dbReference type="RefSeq" id="WP_012036181.1">
    <property type="nucleotide sequence ID" value="NC_009464.1"/>
</dbReference>
<evidence type="ECO:0000313" key="6">
    <source>
        <dbReference type="Proteomes" id="UP000000663"/>
    </source>
</evidence>
<dbReference type="EMBL" id="AM114193">
    <property type="protein sequence ID" value="CAJ36340.1"/>
    <property type="molecule type" value="Genomic_DNA"/>
</dbReference>
<dbReference type="InterPro" id="IPR036390">
    <property type="entry name" value="WH_DNA-bd_sf"/>
</dbReference>
<keyword evidence="6" id="KW-1185">Reference proteome</keyword>
<accession>Q0W5K3</accession>
<dbReference type="SMART" id="SM00344">
    <property type="entry name" value="HTH_ASNC"/>
    <property type="match status" value="1"/>
</dbReference>
<evidence type="ECO:0000256" key="2">
    <source>
        <dbReference type="ARBA" id="ARBA00023125"/>
    </source>
</evidence>
<evidence type="ECO:0000256" key="3">
    <source>
        <dbReference type="ARBA" id="ARBA00023163"/>
    </source>
</evidence>
<evidence type="ECO:0000259" key="4">
    <source>
        <dbReference type="PROSITE" id="PS50956"/>
    </source>
</evidence>
<dbReference type="eggNOG" id="arCOG01586">
    <property type="taxonomic scope" value="Archaea"/>
</dbReference>
<gene>
    <name evidence="5" type="ORF">RCIX1006</name>
</gene>
<dbReference type="InterPro" id="IPR019888">
    <property type="entry name" value="Tscrpt_reg_AsnC-like"/>
</dbReference>
<dbReference type="GeneID" id="5142896"/>
<organism evidence="5 6">
    <name type="scientific">Methanocella arvoryzae (strain DSM 22066 / NBRC 105507 / MRE50)</name>
    <dbReference type="NCBI Taxonomy" id="351160"/>
    <lineage>
        <taxon>Archaea</taxon>
        <taxon>Methanobacteriati</taxon>
        <taxon>Methanobacteriota</taxon>
        <taxon>Stenosarchaea group</taxon>
        <taxon>Methanomicrobia</taxon>
        <taxon>Methanocellales</taxon>
        <taxon>Methanocellaceae</taxon>
        <taxon>Methanocella</taxon>
    </lineage>
</organism>
<dbReference type="InterPro" id="IPR036388">
    <property type="entry name" value="WH-like_DNA-bd_sf"/>
</dbReference>
<dbReference type="Gene3D" id="1.10.10.10">
    <property type="entry name" value="Winged helix-like DNA-binding domain superfamily/Winged helix DNA-binding domain"/>
    <property type="match status" value="2"/>
</dbReference>
<dbReference type="GO" id="GO:0005829">
    <property type="term" value="C:cytosol"/>
    <property type="evidence" value="ECO:0007669"/>
    <property type="project" value="TreeGrafter"/>
</dbReference>
<dbReference type="PANTHER" id="PTHR30154">
    <property type="entry name" value="LEUCINE-RESPONSIVE REGULATORY PROTEIN"/>
    <property type="match status" value="1"/>
</dbReference>
<dbReference type="PRINTS" id="PR00033">
    <property type="entry name" value="HTHASNC"/>
</dbReference>
<keyword evidence="3" id="KW-0804">Transcription</keyword>
<name>Q0W5K3_METAR</name>
<dbReference type="Proteomes" id="UP000000663">
    <property type="component" value="Chromosome"/>
</dbReference>
<sequence>MDALDFRILGLLLRNARLSYESMAAELGVSEGVIINRVFLMWDAGVISEYRTRVSPLLFGCRPAIVLAEAYRSYCKQKDVRALRTVDRITQIVETTSKIYSAYVLFRDDQDLRDTVDLIRAKVSPSRITSILQPHEPVPSVQLTGQDWKIVEYLMDDPRAAEDKMARDLGVPERSLNRRMEKLLTGGAFSHTIVIQPGMFQGMTSNRLYIVFKGGDEHDRKTIVDSIENKWNMLRLDAPDGVVIDVYGKTRKDIYDDLKNLKSHEAVGETFYTLPSRIVSNDLLVRRKVIEAVFSTDSLRGL</sequence>